<name>A0A951Q4L3_9NOST</name>
<dbReference type="AlphaFoldDB" id="A0A951Q4L3"/>
<sequence length="51" mass="6107">MELNQDRLQLTLQHLKQSLRSLTYIFFEKVPSFFTVSPFLGFNFNIEAIQR</sequence>
<dbReference type="Proteomes" id="UP000715781">
    <property type="component" value="Unassembled WGS sequence"/>
</dbReference>
<comment type="caution">
    <text evidence="1">The sequence shown here is derived from an EMBL/GenBank/DDBJ whole genome shotgun (WGS) entry which is preliminary data.</text>
</comment>
<reference evidence="1" key="2">
    <citation type="journal article" date="2022" name="Microbiol. Resour. Announc.">
        <title>Metagenome Sequencing to Explore Phylogenomics of Terrestrial Cyanobacteria.</title>
        <authorList>
            <person name="Ward R.D."/>
            <person name="Stajich J.E."/>
            <person name="Johansen J.R."/>
            <person name="Huntemann M."/>
            <person name="Clum A."/>
            <person name="Foster B."/>
            <person name="Foster B."/>
            <person name="Roux S."/>
            <person name="Palaniappan K."/>
            <person name="Varghese N."/>
            <person name="Mukherjee S."/>
            <person name="Reddy T.B.K."/>
            <person name="Daum C."/>
            <person name="Copeland A."/>
            <person name="Chen I.A."/>
            <person name="Ivanova N.N."/>
            <person name="Kyrpides N.C."/>
            <person name="Shapiro N."/>
            <person name="Eloe-Fadrosh E.A."/>
            <person name="Pietrasiak N."/>
        </authorList>
    </citation>
    <scope>NUCLEOTIDE SEQUENCE</scope>
    <source>
        <strain evidence="1">JT2-VF2</strain>
    </source>
</reference>
<dbReference type="EMBL" id="JAHHHN010000023">
    <property type="protein sequence ID" value="MBW4564537.1"/>
    <property type="molecule type" value="Genomic_DNA"/>
</dbReference>
<reference evidence="1" key="1">
    <citation type="submission" date="2021-05" db="EMBL/GenBank/DDBJ databases">
        <authorList>
            <person name="Pietrasiak N."/>
            <person name="Ward R."/>
            <person name="Stajich J.E."/>
            <person name="Kurbessoian T."/>
        </authorList>
    </citation>
    <scope>NUCLEOTIDE SEQUENCE</scope>
    <source>
        <strain evidence="1">JT2-VF2</strain>
    </source>
</reference>
<evidence type="ECO:0000313" key="2">
    <source>
        <dbReference type="Proteomes" id="UP000715781"/>
    </source>
</evidence>
<protein>
    <submittedName>
        <fullName evidence="1">Uncharacterized protein</fullName>
    </submittedName>
</protein>
<proteinExistence type="predicted"/>
<gene>
    <name evidence="1" type="ORF">KME32_26070</name>
</gene>
<accession>A0A951Q4L3</accession>
<organism evidence="1 2">
    <name type="scientific">Mojavia pulchra JT2-VF2</name>
    <dbReference type="NCBI Taxonomy" id="287848"/>
    <lineage>
        <taxon>Bacteria</taxon>
        <taxon>Bacillati</taxon>
        <taxon>Cyanobacteriota</taxon>
        <taxon>Cyanophyceae</taxon>
        <taxon>Nostocales</taxon>
        <taxon>Nostocaceae</taxon>
    </lineage>
</organism>
<evidence type="ECO:0000313" key="1">
    <source>
        <dbReference type="EMBL" id="MBW4564537.1"/>
    </source>
</evidence>